<reference evidence="3" key="1">
    <citation type="submission" date="2013-10" db="EMBL/GenBank/DDBJ databases">
        <authorList>
            <person name="Schartl M."/>
            <person name="Warren W."/>
        </authorList>
    </citation>
    <scope>NUCLEOTIDE SEQUENCE [LARGE SCALE GENOMIC DNA]</scope>
    <source>
        <strain evidence="3">female</strain>
    </source>
</reference>
<dbReference type="SMART" id="SM00343">
    <property type="entry name" value="ZnF_C2HC"/>
    <property type="match status" value="2"/>
</dbReference>
<dbReference type="SUPFAM" id="SSF56672">
    <property type="entry name" value="DNA/RNA polymerases"/>
    <property type="match status" value="1"/>
</dbReference>
<feature type="domain" description="CCHC-type" evidence="1">
    <location>
        <begin position="242"/>
        <end position="258"/>
    </location>
</feature>
<dbReference type="GO" id="GO:0004190">
    <property type="term" value="F:aspartic-type endopeptidase activity"/>
    <property type="evidence" value="ECO:0007669"/>
    <property type="project" value="InterPro"/>
</dbReference>
<dbReference type="OMA" id="NTWPDAR"/>
<dbReference type="GO" id="GO:0006508">
    <property type="term" value="P:proteolysis"/>
    <property type="evidence" value="ECO:0007669"/>
    <property type="project" value="InterPro"/>
</dbReference>
<dbReference type="InterPro" id="IPR050951">
    <property type="entry name" value="Retrovirus_Pol_polyprotein"/>
</dbReference>
<dbReference type="PANTHER" id="PTHR37984:SF15">
    <property type="entry name" value="INTEGRASE CATALYTIC DOMAIN-CONTAINING PROTEIN"/>
    <property type="match status" value="1"/>
</dbReference>
<dbReference type="Ensembl" id="ENSPFOT00000026164.1">
    <property type="protein sequence ID" value="ENSPFOP00000023516.1"/>
    <property type="gene ID" value="ENSPFOG00000022166.1"/>
</dbReference>
<reference evidence="2" key="2">
    <citation type="submission" date="2025-08" db="UniProtKB">
        <authorList>
            <consortium name="Ensembl"/>
        </authorList>
    </citation>
    <scope>IDENTIFICATION</scope>
</reference>
<reference evidence="2" key="3">
    <citation type="submission" date="2025-09" db="UniProtKB">
        <authorList>
            <consortium name="Ensembl"/>
        </authorList>
    </citation>
    <scope>IDENTIFICATION</scope>
</reference>
<evidence type="ECO:0000313" key="2">
    <source>
        <dbReference type="Ensembl" id="ENSPFOP00000023516.1"/>
    </source>
</evidence>
<feature type="domain" description="CCHC-type" evidence="1">
    <location>
        <begin position="220"/>
        <end position="238"/>
    </location>
</feature>
<dbReference type="PROSITE" id="PS00141">
    <property type="entry name" value="ASP_PROTEASE"/>
    <property type="match status" value="1"/>
</dbReference>
<protein>
    <recommendedName>
        <fullName evidence="1">CCHC-type domain-containing protein</fullName>
    </recommendedName>
</protein>
<evidence type="ECO:0000313" key="3">
    <source>
        <dbReference type="Proteomes" id="UP000028760"/>
    </source>
</evidence>
<dbReference type="PANTHER" id="PTHR37984">
    <property type="entry name" value="PROTEIN CBG26694"/>
    <property type="match status" value="1"/>
</dbReference>
<sequence>SMAANVHPPPLFLPCPGEPALPFNMWMRMFNNYLLVINATGNTWPDARKRATLLHCLGAEGQRTFYSLTNTGDTFSSAVAALEKHFTPKVNIVVERHAFRKRTQSPHETVEQYVTALRDLASKCDFDDKTEEMIRDQLVEHIFNSRIRERLLLEPDLTLDKTVTLAAQMESAAYQAKALTANSDGHVQAIQSRSFSATKNNNSVLRPTKAPSDTSTSAKSCFRCGSNKHLANFRQCPAAKATCNLCQKVGHFARVCCSSKTRQVREVQLPNLTVLYLRDTLHASKTLQSDIELSTTTSPTKTLRLTVDTGSAVSILPQQTYKEHFSGIGCVKSFIHKVRLDPTVKPVRQKLRRLPFAVRAPVSAELNRLLKAGVIERIDASPWVSPIVVTGRK</sequence>
<proteinExistence type="predicted"/>
<dbReference type="eggNOG" id="KOG0017">
    <property type="taxonomic scope" value="Eukaryota"/>
</dbReference>
<accession>A0A096LWH5</accession>
<dbReference type="Gene3D" id="3.10.10.10">
    <property type="entry name" value="HIV Type 1 Reverse Transcriptase, subunit A, domain 1"/>
    <property type="match status" value="1"/>
</dbReference>
<dbReference type="EMBL" id="AYCK01015757">
    <property type="status" value="NOT_ANNOTATED_CDS"/>
    <property type="molecule type" value="Genomic_DNA"/>
</dbReference>
<dbReference type="STRING" id="48698.ENSPFOP00000023516"/>
<keyword evidence="3" id="KW-1185">Reference proteome</keyword>
<dbReference type="InterPro" id="IPR043502">
    <property type="entry name" value="DNA/RNA_pol_sf"/>
</dbReference>
<dbReference type="InterPro" id="IPR036875">
    <property type="entry name" value="Znf_CCHC_sf"/>
</dbReference>
<name>A0A096LWH5_POEFO</name>
<dbReference type="InterPro" id="IPR001878">
    <property type="entry name" value="Znf_CCHC"/>
</dbReference>
<dbReference type="SUPFAM" id="SSF57756">
    <property type="entry name" value="Retrovirus zinc finger-like domains"/>
    <property type="match status" value="1"/>
</dbReference>
<dbReference type="GO" id="GO:0003676">
    <property type="term" value="F:nucleic acid binding"/>
    <property type="evidence" value="ECO:0007669"/>
    <property type="project" value="InterPro"/>
</dbReference>
<dbReference type="GO" id="GO:0008270">
    <property type="term" value="F:zinc ion binding"/>
    <property type="evidence" value="ECO:0007669"/>
    <property type="project" value="InterPro"/>
</dbReference>
<organism evidence="2 3">
    <name type="scientific">Poecilia formosa</name>
    <name type="common">Amazon molly</name>
    <name type="synonym">Limia formosa</name>
    <dbReference type="NCBI Taxonomy" id="48698"/>
    <lineage>
        <taxon>Eukaryota</taxon>
        <taxon>Metazoa</taxon>
        <taxon>Chordata</taxon>
        <taxon>Craniata</taxon>
        <taxon>Vertebrata</taxon>
        <taxon>Euteleostomi</taxon>
        <taxon>Actinopterygii</taxon>
        <taxon>Neopterygii</taxon>
        <taxon>Teleostei</taxon>
        <taxon>Neoteleostei</taxon>
        <taxon>Acanthomorphata</taxon>
        <taxon>Ovalentaria</taxon>
        <taxon>Atherinomorphae</taxon>
        <taxon>Cyprinodontiformes</taxon>
        <taxon>Poeciliidae</taxon>
        <taxon>Poeciliinae</taxon>
        <taxon>Poecilia</taxon>
    </lineage>
</organism>
<dbReference type="AlphaFoldDB" id="A0A096LWH5"/>
<dbReference type="Gene3D" id="4.10.60.10">
    <property type="entry name" value="Zinc finger, CCHC-type"/>
    <property type="match status" value="1"/>
</dbReference>
<dbReference type="InterPro" id="IPR001969">
    <property type="entry name" value="Aspartic_peptidase_AS"/>
</dbReference>
<dbReference type="GeneTree" id="ENSGT00940000166018"/>
<evidence type="ECO:0000259" key="1">
    <source>
        <dbReference type="SMART" id="SM00343"/>
    </source>
</evidence>
<dbReference type="Proteomes" id="UP000028760">
    <property type="component" value="Unassembled WGS sequence"/>
</dbReference>